<accession>A0A931MGG6</accession>
<keyword evidence="2" id="KW-1185">Reference proteome</keyword>
<dbReference type="AlphaFoldDB" id="A0A931MGG6"/>
<evidence type="ECO:0000313" key="2">
    <source>
        <dbReference type="Proteomes" id="UP000651050"/>
    </source>
</evidence>
<dbReference type="InterPro" id="IPR027417">
    <property type="entry name" value="P-loop_NTPase"/>
</dbReference>
<reference evidence="1" key="1">
    <citation type="submission" date="2020-11" db="EMBL/GenBank/DDBJ databases">
        <title>Bacterial whole genome sequence for Caenimonas sp. DR4.4.</title>
        <authorList>
            <person name="Le V."/>
            <person name="Ko S.-R."/>
            <person name="Ahn C.-Y."/>
            <person name="Oh H.-M."/>
        </authorList>
    </citation>
    <scope>NUCLEOTIDE SEQUENCE</scope>
    <source>
        <strain evidence="1">DR4.4</strain>
    </source>
</reference>
<gene>
    <name evidence="1" type="ORF">I5803_09155</name>
</gene>
<dbReference type="RefSeq" id="WP_196986061.1">
    <property type="nucleotide sequence ID" value="NZ_JADWYS010000001.1"/>
</dbReference>
<comment type="caution">
    <text evidence="1">The sequence shown here is derived from an EMBL/GenBank/DDBJ whole genome shotgun (WGS) entry which is preliminary data.</text>
</comment>
<dbReference type="Pfam" id="PF13469">
    <property type="entry name" value="Sulfotransfer_3"/>
    <property type="match status" value="1"/>
</dbReference>
<sequence>MQFPVFIVGSPRSGTSALVDVLLSADYSGYREGMFFSVLHGLDEVVSRHFAAFARGASDKVLISAINEDQFKSELFAVVKKLGDAANASGPWFDKTGNPEMIWAIPIIRTLWPESLFIFAKRRGIENVVSRIKKFPGHDFQYHCRDWAANMSAWRETRKSLRPDTFLEVDQQDMIQRPELIAGQLAALLKVSSPERMIQTLRSNRPQQTDATSAERIMSVDTLGWTQQQLLTFGRYCGPEMEAYGYSYDESYRSKGVQPAAAVDPIPGEM</sequence>
<dbReference type="EMBL" id="JADWYS010000001">
    <property type="protein sequence ID" value="MBG9388186.1"/>
    <property type="molecule type" value="Genomic_DNA"/>
</dbReference>
<protein>
    <submittedName>
        <fullName evidence="1">Sulfotransferase</fullName>
    </submittedName>
</protein>
<dbReference type="SUPFAM" id="SSF52540">
    <property type="entry name" value="P-loop containing nucleoside triphosphate hydrolases"/>
    <property type="match status" value="1"/>
</dbReference>
<dbReference type="Proteomes" id="UP000651050">
    <property type="component" value="Unassembled WGS sequence"/>
</dbReference>
<name>A0A931MGG6_9BURK</name>
<proteinExistence type="predicted"/>
<organism evidence="1 2">
    <name type="scientific">Caenimonas aquaedulcis</name>
    <dbReference type="NCBI Taxonomy" id="2793270"/>
    <lineage>
        <taxon>Bacteria</taxon>
        <taxon>Pseudomonadati</taxon>
        <taxon>Pseudomonadota</taxon>
        <taxon>Betaproteobacteria</taxon>
        <taxon>Burkholderiales</taxon>
        <taxon>Comamonadaceae</taxon>
        <taxon>Caenimonas</taxon>
    </lineage>
</organism>
<dbReference type="Gene3D" id="3.40.50.300">
    <property type="entry name" value="P-loop containing nucleotide triphosphate hydrolases"/>
    <property type="match status" value="1"/>
</dbReference>
<evidence type="ECO:0000313" key="1">
    <source>
        <dbReference type="EMBL" id="MBG9388186.1"/>
    </source>
</evidence>